<dbReference type="AlphaFoldDB" id="A0A0K0ELR0"/>
<evidence type="ECO:0000313" key="2">
    <source>
        <dbReference type="Proteomes" id="UP000035681"/>
    </source>
</evidence>
<accession>A0A0K0ELR0</accession>
<organism evidence="3">
    <name type="scientific">Strongyloides stercoralis</name>
    <name type="common">Threadworm</name>
    <dbReference type="NCBI Taxonomy" id="6248"/>
    <lineage>
        <taxon>Eukaryota</taxon>
        <taxon>Metazoa</taxon>
        <taxon>Ecdysozoa</taxon>
        <taxon>Nematoda</taxon>
        <taxon>Chromadorea</taxon>
        <taxon>Rhabditida</taxon>
        <taxon>Tylenchina</taxon>
        <taxon>Panagrolaimomorpha</taxon>
        <taxon>Strongyloidoidea</taxon>
        <taxon>Strongyloididae</taxon>
        <taxon>Strongyloides</taxon>
    </lineage>
</organism>
<keyword evidence="1" id="KW-0472">Membrane</keyword>
<sequence length="323" mass="38210">MIWIKDLIDLINFVSGVLFTIITMKKIHKILENKQNNNGYNYIIMGHSIFALISSIFQFIFKFHLIIFDSEIIIIIDFFDNLLFNQNLNRIFISFYTFLCYSNISFPTAIVFASYTIMCRNIPLSKGKTIAIILYIILAGIITCIPVFFMFQSELPSNVWIKYVELRNYQTLLISKSSRAISCKATSSLVHLLFYLYASYFSINIVIIFCFYYKYLSYMKQWNLIMSNHTRHMYIDFTRLLTFQAFFPIILILIPIIFLYIGVAFGFYEEVELYGTKVYQLICSISTVNSILFLILPNKNRRELKNFFQKNIYKNSCYYIDKN</sequence>
<name>A0A0K0ELR0_STRER</name>
<feature type="transmembrane region" description="Helical" evidence="1">
    <location>
        <begin position="237"/>
        <end position="266"/>
    </location>
</feature>
<proteinExistence type="predicted"/>
<evidence type="ECO:0000313" key="4">
    <source>
        <dbReference type="WBParaSite" id="TCONS_00007655.p1"/>
    </source>
</evidence>
<keyword evidence="2" id="KW-1185">Reference proteome</keyword>
<feature type="transmembrane region" description="Helical" evidence="1">
    <location>
        <begin position="6"/>
        <end position="27"/>
    </location>
</feature>
<keyword evidence="1" id="KW-0812">Transmembrane</keyword>
<dbReference type="Proteomes" id="UP000035681">
    <property type="component" value="Unplaced"/>
</dbReference>
<keyword evidence="1" id="KW-1133">Transmembrane helix</keyword>
<feature type="transmembrane region" description="Helical" evidence="1">
    <location>
        <begin position="130"/>
        <end position="151"/>
    </location>
</feature>
<feature type="transmembrane region" description="Helical" evidence="1">
    <location>
        <begin position="39"/>
        <end position="61"/>
    </location>
</feature>
<dbReference type="WBParaSite" id="SSTP_0001040100.1">
    <property type="protein sequence ID" value="SSTP_0001040100.1"/>
    <property type="gene ID" value="SSTP_0001040100"/>
</dbReference>
<feature type="transmembrane region" description="Helical" evidence="1">
    <location>
        <begin position="91"/>
        <end position="118"/>
    </location>
</feature>
<protein>
    <submittedName>
        <fullName evidence="4">G-protein coupled receptors family 1 profile domain-containing protein</fullName>
    </submittedName>
</protein>
<feature type="transmembrane region" description="Helical" evidence="1">
    <location>
        <begin position="278"/>
        <end position="296"/>
    </location>
</feature>
<reference evidence="3" key="1">
    <citation type="submission" date="2015-08" db="UniProtKB">
        <authorList>
            <consortium name="WormBaseParasite"/>
        </authorList>
    </citation>
    <scope>IDENTIFICATION</scope>
</reference>
<dbReference type="InterPro" id="IPR019428">
    <property type="entry name" value="7TM_GPCR_serpentine_rcpt_Str"/>
</dbReference>
<dbReference type="SUPFAM" id="SSF81321">
    <property type="entry name" value="Family A G protein-coupled receptor-like"/>
    <property type="match status" value="1"/>
</dbReference>
<evidence type="ECO:0000256" key="1">
    <source>
        <dbReference type="SAM" id="Phobius"/>
    </source>
</evidence>
<feature type="transmembrane region" description="Helical" evidence="1">
    <location>
        <begin position="194"/>
        <end position="216"/>
    </location>
</feature>
<dbReference type="Pfam" id="PF10326">
    <property type="entry name" value="7TM_GPCR_Str"/>
    <property type="match status" value="1"/>
</dbReference>
<dbReference type="WBParaSite" id="TCONS_00007655.p1">
    <property type="protein sequence ID" value="TCONS_00007655.p1"/>
    <property type="gene ID" value="XLOC_005688"/>
</dbReference>
<evidence type="ECO:0000313" key="3">
    <source>
        <dbReference type="WBParaSite" id="SSTP_0001040100.1"/>
    </source>
</evidence>